<accession>A0A8J2XJT8</accession>
<evidence type="ECO:0000313" key="2">
    <source>
        <dbReference type="EMBL" id="GGA08645.1"/>
    </source>
</evidence>
<dbReference type="SUPFAM" id="SSF54913">
    <property type="entry name" value="GlnB-like"/>
    <property type="match status" value="1"/>
</dbReference>
<dbReference type="Pfam" id="PF03091">
    <property type="entry name" value="CutA1"/>
    <property type="match status" value="1"/>
</dbReference>
<comment type="caution">
    <text evidence="2">The sequence shown here is derived from an EMBL/GenBank/DDBJ whole genome shotgun (WGS) entry which is preliminary data.</text>
</comment>
<dbReference type="InterPro" id="IPR004323">
    <property type="entry name" value="Ion_tolerance_CutA"/>
</dbReference>
<dbReference type="GO" id="GO:0010038">
    <property type="term" value="P:response to metal ion"/>
    <property type="evidence" value="ECO:0007669"/>
    <property type="project" value="InterPro"/>
</dbReference>
<dbReference type="InterPro" id="IPR011322">
    <property type="entry name" value="N-reg_PII-like_a/b"/>
</dbReference>
<name>A0A8J2XJT8_9MICO</name>
<keyword evidence="3" id="KW-1185">Reference proteome</keyword>
<reference evidence="2" key="1">
    <citation type="journal article" date="2014" name="Int. J. Syst. Evol. Microbiol.">
        <title>Complete genome sequence of Corynebacterium casei LMG S-19264T (=DSM 44701T), isolated from a smear-ripened cheese.</title>
        <authorList>
            <consortium name="US DOE Joint Genome Institute (JGI-PGF)"/>
            <person name="Walter F."/>
            <person name="Albersmeier A."/>
            <person name="Kalinowski J."/>
            <person name="Ruckert C."/>
        </authorList>
    </citation>
    <scope>NUCLEOTIDE SEQUENCE</scope>
    <source>
        <strain evidence="2">CGMCC 1.12785</strain>
    </source>
</reference>
<comment type="similarity">
    <text evidence="1">Belongs to the CutA family.</text>
</comment>
<proteinExistence type="inferred from homology"/>
<reference evidence="2" key="2">
    <citation type="submission" date="2020-09" db="EMBL/GenBank/DDBJ databases">
        <authorList>
            <person name="Sun Q."/>
            <person name="Zhou Y."/>
        </authorList>
    </citation>
    <scope>NUCLEOTIDE SEQUENCE</scope>
    <source>
        <strain evidence="2">CGMCC 1.12785</strain>
    </source>
</reference>
<sequence>MLVAAATGGSAAGAAPAGLDHALKGRQTGGMPSSRHVVAQTTVDSSELAERLATDAVERRLAACVQITPVTSVYRWKDGVQREAEFLLSLKTTASQVRGLRAFLEQEHPYDEPEFLVLPVIEGSDSYLRWIDESTGTS</sequence>
<evidence type="ECO:0000256" key="1">
    <source>
        <dbReference type="ARBA" id="ARBA00010169"/>
    </source>
</evidence>
<organism evidence="2 3">
    <name type="scientific">Sediminivirga luteola</name>
    <dbReference type="NCBI Taxonomy" id="1774748"/>
    <lineage>
        <taxon>Bacteria</taxon>
        <taxon>Bacillati</taxon>
        <taxon>Actinomycetota</taxon>
        <taxon>Actinomycetes</taxon>
        <taxon>Micrococcales</taxon>
        <taxon>Brevibacteriaceae</taxon>
        <taxon>Sediminivirga</taxon>
    </lineage>
</organism>
<evidence type="ECO:0000313" key="3">
    <source>
        <dbReference type="Proteomes" id="UP000616114"/>
    </source>
</evidence>
<dbReference type="Proteomes" id="UP000616114">
    <property type="component" value="Unassembled WGS sequence"/>
</dbReference>
<dbReference type="EMBL" id="BMFY01000003">
    <property type="protein sequence ID" value="GGA08645.1"/>
    <property type="molecule type" value="Genomic_DNA"/>
</dbReference>
<dbReference type="InterPro" id="IPR015867">
    <property type="entry name" value="N-reg_PII/ATP_PRibTrfase_C"/>
</dbReference>
<evidence type="ECO:0008006" key="4">
    <source>
        <dbReference type="Google" id="ProtNLM"/>
    </source>
</evidence>
<protein>
    <recommendedName>
        <fullName evidence="4">Divalent-cation tolerance protein CutA</fullName>
    </recommendedName>
</protein>
<dbReference type="PANTHER" id="PTHR23419:SF8">
    <property type="entry name" value="FI09726P"/>
    <property type="match status" value="1"/>
</dbReference>
<dbReference type="PANTHER" id="PTHR23419">
    <property type="entry name" value="DIVALENT CATION TOLERANCE CUTA-RELATED"/>
    <property type="match status" value="1"/>
</dbReference>
<dbReference type="AlphaFoldDB" id="A0A8J2XJT8"/>
<dbReference type="GO" id="GO:0005507">
    <property type="term" value="F:copper ion binding"/>
    <property type="evidence" value="ECO:0007669"/>
    <property type="project" value="TreeGrafter"/>
</dbReference>
<gene>
    <name evidence="2" type="ORF">GCM10011333_09440</name>
</gene>
<dbReference type="Gene3D" id="3.30.70.120">
    <property type="match status" value="1"/>
</dbReference>